<name>A0ACC6RP54_9BURK</name>
<dbReference type="Proteomes" id="UP001392318">
    <property type="component" value="Unassembled WGS sequence"/>
</dbReference>
<proteinExistence type="predicted"/>
<evidence type="ECO:0000313" key="1">
    <source>
        <dbReference type="EMBL" id="MEM5403340.1"/>
    </source>
</evidence>
<accession>A0ACC6RP54</accession>
<protein>
    <submittedName>
        <fullName evidence="1">Uncharacterized protein</fullName>
    </submittedName>
</protein>
<sequence>MCHTSARNPDFYRLLLRIDQDFAEQTRSQHCRRCRGVLHSARYRRKPRGLTRQARAECGDFRYSFCCAECRRRTTPFSVRFLGRRVYVAAIMVVVSATRACAGTAAAMHQLDELGVPRATIAQWRRWWQTDFVSTPFWTLGRAAFVPPVETVQAPASLLERFAAALQPDPLLCLLRWLSPLTRSSAMSTVHEGR</sequence>
<comment type="caution">
    <text evidence="1">The sequence shown here is derived from an EMBL/GenBank/DDBJ whole genome shotgun (WGS) entry which is preliminary data.</text>
</comment>
<evidence type="ECO:0000313" key="2">
    <source>
        <dbReference type="Proteomes" id="UP001392318"/>
    </source>
</evidence>
<keyword evidence="2" id="KW-1185">Reference proteome</keyword>
<organism evidence="1 2">
    <name type="scientific">Paraburkholderia unamae</name>
    <dbReference type="NCBI Taxonomy" id="219649"/>
    <lineage>
        <taxon>Bacteria</taxon>
        <taxon>Pseudomonadati</taxon>
        <taxon>Pseudomonadota</taxon>
        <taxon>Betaproteobacteria</taxon>
        <taxon>Burkholderiales</taxon>
        <taxon>Burkholderiaceae</taxon>
        <taxon>Paraburkholderia</taxon>
    </lineage>
</organism>
<dbReference type="EMBL" id="JAYMRU010000020">
    <property type="protein sequence ID" value="MEM5403340.1"/>
    <property type="molecule type" value="Genomic_DNA"/>
</dbReference>
<reference evidence="1" key="1">
    <citation type="submission" date="2024-01" db="EMBL/GenBank/DDBJ databases">
        <title>The diversity of rhizobia nodulating Mimosa spp. in eleven states of Brazil covering several biomes is determined by host plant, location, and edaphic factors.</title>
        <authorList>
            <person name="Rouws L."/>
            <person name="Barauna A."/>
            <person name="Beukes C."/>
            <person name="De Faria S.M."/>
            <person name="Gross E."/>
            <person name="Dos Reis Junior F.B."/>
            <person name="Simon M."/>
            <person name="Maluk M."/>
            <person name="Odee D.W."/>
            <person name="Kenicer G."/>
            <person name="Young J.P.W."/>
            <person name="Reis V.M."/>
            <person name="Zilli J."/>
            <person name="James E.K."/>
        </authorList>
    </citation>
    <scope>NUCLEOTIDE SEQUENCE</scope>
    <source>
        <strain evidence="1">JPY452</strain>
    </source>
</reference>
<gene>
    <name evidence="1" type="ORF">VSR83_25310</name>
</gene>